<reference evidence="8 9" key="1">
    <citation type="journal article" date="2019" name="Int. J. Syst. Evol. Microbiol.">
        <title>The Global Catalogue of Microorganisms (GCM) 10K type strain sequencing project: providing services to taxonomists for standard genome sequencing and annotation.</title>
        <authorList>
            <consortium name="The Broad Institute Genomics Platform"/>
            <consortium name="The Broad Institute Genome Sequencing Center for Infectious Disease"/>
            <person name="Wu L."/>
            <person name="Ma J."/>
        </authorList>
    </citation>
    <scope>NUCLEOTIDE SEQUENCE [LARGE SCALE GENOMIC DNA]</scope>
    <source>
        <strain evidence="8 9">JCM 13378</strain>
    </source>
</reference>
<feature type="transmembrane region" description="Helical" evidence="7">
    <location>
        <begin position="319"/>
        <end position="345"/>
    </location>
</feature>
<feature type="transmembrane region" description="Helical" evidence="7">
    <location>
        <begin position="185"/>
        <end position="206"/>
    </location>
</feature>
<evidence type="ECO:0000256" key="1">
    <source>
        <dbReference type="ARBA" id="ARBA00004651"/>
    </source>
</evidence>
<dbReference type="EMBL" id="BAAAEI010000031">
    <property type="protein sequence ID" value="GAA0375203.1"/>
    <property type="molecule type" value="Genomic_DNA"/>
</dbReference>
<feature type="transmembrane region" description="Helical" evidence="7">
    <location>
        <begin position="365"/>
        <end position="382"/>
    </location>
</feature>
<keyword evidence="4 7" id="KW-0812">Transmembrane</keyword>
<comment type="subcellular location">
    <subcellularLocation>
        <location evidence="1">Cell membrane</location>
        <topology evidence="1">Multi-pass membrane protein</topology>
    </subcellularLocation>
</comment>
<comment type="caution">
    <text evidence="8">The sequence shown here is derived from an EMBL/GenBank/DDBJ whole genome shotgun (WGS) entry which is preliminary data.</text>
</comment>
<dbReference type="PIRSF" id="PIRSF004810">
    <property type="entry name" value="ChrA"/>
    <property type="match status" value="1"/>
</dbReference>
<evidence type="ECO:0000256" key="6">
    <source>
        <dbReference type="ARBA" id="ARBA00023136"/>
    </source>
</evidence>
<sequence length="383" mass="40813">MFLRLGLTSFGGPIAHLGYFRQEFVYKRQWLSEQAYAELLALCQFLPGPASSQVGIAIGLQRGGAAGALAAWLGFTLPSALALFCFALYLHDLSNSFGSNWLHGLKVLAVAVVAQAILGMGKTLCPDIPRKTLAFVVCLILLWLPGAGWQLLAIGLGALAGKFILTLPPLKNDSTPLQAVISKPLAGLLLLTFFLLLLLLPVLANLFHQPALWLFDSFYRSGALVFGGGHVVLPLLEAELVPDMVSQDTFLAGYGAAQAVPGPLFTFSAFLGAFAVPNHSPWLGALIALSAIFLPAFILVLGVLPFWSELRKRHGVRQALSGVNAAVVGVLLAAFIQPVLSSAILSMQDLLLALLSFALLQFTRIPPYLLVLLCAVAAGLGWH</sequence>
<accession>A0ABN0XX70</accession>
<keyword evidence="6 7" id="KW-0472">Membrane</keyword>
<dbReference type="Proteomes" id="UP001501757">
    <property type="component" value="Unassembled WGS sequence"/>
</dbReference>
<gene>
    <name evidence="8" type="primary">chrA</name>
    <name evidence="8" type="ORF">GCM10009092_44310</name>
</gene>
<dbReference type="NCBIfam" id="TIGR00937">
    <property type="entry name" value="2A51"/>
    <property type="match status" value="1"/>
</dbReference>
<feature type="transmembrane region" description="Helical" evidence="7">
    <location>
        <begin position="133"/>
        <end position="165"/>
    </location>
</feature>
<keyword evidence="5 7" id="KW-1133">Transmembrane helix</keyword>
<dbReference type="InterPro" id="IPR014047">
    <property type="entry name" value="Chr_Tranpt_l_chain"/>
</dbReference>
<dbReference type="PANTHER" id="PTHR33567">
    <property type="entry name" value="CHROMATE ION TRANSPORTER (EUROFUNG)"/>
    <property type="match status" value="1"/>
</dbReference>
<evidence type="ECO:0000313" key="9">
    <source>
        <dbReference type="Proteomes" id="UP001501757"/>
    </source>
</evidence>
<protein>
    <submittedName>
        <fullName evidence="8">Chromate efflux transporter</fullName>
    </submittedName>
</protein>
<proteinExistence type="inferred from homology"/>
<evidence type="ECO:0000256" key="5">
    <source>
        <dbReference type="ARBA" id="ARBA00022989"/>
    </source>
</evidence>
<feature type="transmembrane region" description="Helical" evidence="7">
    <location>
        <begin position="282"/>
        <end position="307"/>
    </location>
</feature>
<keyword evidence="9" id="KW-1185">Reference proteome</keyword>
<evidence type="ECO:0000313" key="8">
    <source>
        <dbReference type="EMBL" id="GAA0375203.1"/>
    </source>
</evidence>
<dbReference type="Pfam" id="PF02417">
    <property type="entry name" value="Chromate_transp"/>
    <property type="match status" value="2"/>
</dbReference>
<dbReference type="PANTHER" id="PTHR33567:SF3">
    <property type="entry name" value="CHROMATE ION TRANSPORTER (EUROFUNG)"/>
    <property type="match status" value="1"/>
</dbReference>
<keyword evidence="3" id="KW-1003">Cell membrane</keyword>
<feature type="transmembrane region" description="Helical" evidence="7">
    <location>
        <begin position="218"/>
        <end position="236"/>
    </location>
</feature>
<dbReference type="InterPro" id="IPR003370">
    <property type="entry name" value="Chromate_transpt"/>
</dbReference>
<organism evidence="8 9">
    <name type="scientific">Bowmanella denitrificans</name>
    <dbReference type="NCBI Taxonomy" id="366582"/>
    <lineage>
        <taxon>Bacteria</taxon>
        <taxon>Pseudomonadati</taxon>
        <taxon>Pseudomonadota</taxon>
        <taxon>Gammaproteobacteria</taxon>
        <taxon>Alteromonadales</taxon>
        <taxon>Alteromonadaceae</taxon>
        <taxon>Bowmanella</taxon>
    </lineage>
</organism>
<feature type="transmembrane region" description="Helical" evidence="7">
    <location>
        <begin position="69"/>
        <end position="89"/>
    </location>
</feature>
<comment type="similarity">
    <text evidence="2">Belongs to the chromate ion transporter (CHR) (TC 2.A.51) family.</text>
</comment>
<name>A0ABN0XX70_9ALTE</name>
<evidence type="ECO:0000256" key="7">
    <source>
        <dbReference type="SAM" id="Phobius"/>
    </source>
</evidence>
<feature type="transmembrane region" description="Helical" evidence="7">
    <location>
        <begin position="101"/>
        <end position="121"/>
    </location>
</feature>
<evidence type="ECO:0000256" key="3">
    <source>
        <dbReference type="ARBA" id="ARBA00022475"/>
    </source>
</evidence>
<evidence type="ECO:0000256" key="2">
    <source>
        <dbReference type="ARBA" id="ARBA00005262"/>
    </source>
</evidence>
<evidence type="ECO:0000256" key="4">
    <source>
        <dbReference type="ARBA" id="ARBA00022692"/>
    </source>
</evidence>